<comment type="similarity">
    <text evidence="1">Belongs to the sulfatase family.</text>
</comment>
<keyword evidence="2" id="KW-0378">Hydrolase</keyword>
<dbReference type="RefSeq" id="WP_145076141.1">
    <property type="nucleotide sequence ID" value="NZ_CP036298.1"/>
</dbReference>
<evidence type="ECO:0000256" key="3">
    <source>
        <dbReference type="SAM" id="SignalP"/>
    </source>
</evidence>
<keyword evidence="3" id="KW-0732">Signal</keyword>
<dbReference type="AlphaFoldDB" id="A0A518G3Y3"/>
<evidence type="ECO:0000259" key="4">
    <source>
        <dbReference type="Pfam" id="PF00884"/>
    </source>
</evidence>
<dbReference type="GO" id="GO:0004065">
    <property type="term" value="F:arylsulfatase activity"/>
    <property type="evidence" value="ECO:0007669"/>
    <property type="project" value="TreeGrafter"/>
</dbReference>
<dbReference type="Gene3D" id="3.40.720.10">
    <property type="entry name" value="Alkaline Phosphatase, subunit A"/>
    <property type="match status" value="1"/>
</dbReference>
<proteinExistence type="inferred from homology"/>
<dbReference type="SUPFAM" id="SSF53649">
    <property type="entry name" value="Alkaline phosphatase-like"/>
    <property type="match status" value="1"/>
</dbReference>
<dbReference type="CDD" id="cd16027">
    <property type="entry name" value="SGSH"/>
    <property type="match status" value="1"/>
</dbReference>
<organism evidence="5 6">
    <name type="scientific">Aureliella helgolandensis</name>
    <dbReference type="NCBI Taxonomy" id="2527968"/>
    <lineage>
        <taxon>Bacteria</taxon>
        <taxon>Pseudomonadati</taxon>
        <taxon>Planctomycetota</taxon>
        <taxon>Planctomycetia</taxon>
        <taxon>Pirellulales</taxon>
        <taxon>Pirellulaceae</taxon>
        <taxon>Aureliella</taxon>
    </lineage>
</organism>
<evidence type="ECO:0000313" key="6">
    <source>
        <dbReference type="Proteomes" id="UP000318017"/>
    </source>
</evidence>
<dbReference type="Proteomes" id="UP000318017">
    <property type="component" value="Chromosome"/>
</dbReference>
<dbReference type="OrthoDB" id="9763613at2"/>
<evidence type="ECO:0000313" key="5">
    <source>
        <dbReference type="EMBL" id="QDV23308.1"/>
    </source>
</evidence>
<dbReference type="InterPro" id="IPR011989">
    <property type="entry name" value="ARM-like"/>
</dbReference>
<sequence precursor="true">MQICFRSWGLFVFLCILSPLLGHAQQRSPALRPNILWVTSEDNGPEIGCYGDEYADTPHIDGLAARGLRYTNCWSNAPVCAPARTTIISGMYPTSLGAQHMRSQVNLPEVCRLYPEYFHDLGYYCTNNSKEDYNLFTPKDLWDESSNKAHWRNRKSGQPFFAVFNFTISHESKLRTRPHKAIHSAEDVVVPPYHPDTPEVRQDWAQYYDRITEMDQQVGRVLEQLKEDGLEGDTIVFYYGDHGSGMPRGKRWLYQSGLHVPLVVHVPERFQSLVAEQYTEGGQSDRLVSFVDLMPTVLSLAGTRPPAHLQGNAFLGPYATEPQPYIYGFRDRMDERYDLSRAVRDEQYLYIRNFNPHRPQGAYLDYMFQTPTTQVWKRMFDAGELNEAQSVFWSPKPAEELFDITQDPYQIHNLADSAEHAETLVRMREANRDWMVKIRDVGLIPEGELRERVGEDNAPYDLGHDADRYDVSALYEIADLATRPTDGDISELQKRMVTPDSSSRYWVACGLLIRATQDRQRDEAVKLARGMASDPSPYARSLACETLARFGSKVDRLVALKALLRIAEPSDSGTLAAMTALNSLDWCSPSREEIGNAIGSISDTNSQLSPRYRSYLPNLVKRIESIAD</sequence>
<feature type="domain" description="Sulfatase N-terminal" evidence="4">
    <location>
        <begin position="142"/>
        <end position="302"/>
    </location>
</feature>
<dbReference type="InterPro" id="IPR000917">
    <property type="entry name" value="Sulfatase_N"/>
</dbReference>
<evidence type="ECO:0000256" key="1">
    <source>
        <dbReference type="ARBA" id="ARBA00008779"/>
    </source>
</evidence>
<evidence type="ECO:0000256" key="2">
    <source>
        <dbReference type="ARBA" id="ARBA00022801"/>
    </source>
</evidence>
<accession>A0A518G3Y3</accession>
<feature type="signal peptide" evidence="3">
    <location>
        <begin position="1"/>
        <end position="24"/>
    </location>
</feature>
<dbReference type="InterPro" id="IPR017850">
    <property type="entry name" value="Alkaline_phosphatase_core_sf"/>
</dbReference>
<dbReference type="PANTHER" id="PTHR42693:SF53">
    <property type="entry name" value="ENDO-4-O-SULFATASE"/>
    <property type="match status" value="1"/>
</dbReference>
<protein>
    <submittedName>
        <fullName evidence="5">Sulfatase</fullName>
    </submittedName>
</protein>
<name>A0A518G3Y3_9BACT</name>
<gene>
    <name evidence="5" type="ORF">Q31a_16060</name>
</gene>
<reference evidence="5 6" key="1">
    <citation type="submission" date="2019-02" db="EMBL/GenBank/DDBJ databases">
        <title>Deep-cultivation of Planctomycetes and their phenomic and genomic characterization uncovers novel biology.</title>
        <authorList>
            <person name="Wiegand S."/>
            <person name="Jogler M."/>
            <person name="Boedeker C."/>
            <person name="Pinto D."/>
            <person name="Vollmers J."/>
            <person name="Rivas-Marin E."/>
            <person name="Kohn T."/>
            <person name="Peeters S.H."/>
            <person name="Heuer A."/>
            <person name="Rast P."/>
            <person name="Oberbeckmann S."/>
            <person name="Bunk B."/>
            <person name="Jeske O."/>
            <person name="Meyerdierks A."/>
            <person name="Storesund J.E."/>
            <person name="Kallscheuer N."/>
            <person name="Luecker S."/>
            <person name="Lage O.M."/>
            <person name="Pohl T."/>
            <person name="Merkel B.J."/>
            <person name="Hornburger P."/>
            <person name="Mueller R.-W."/>
            <person name="Bruemmer F."/>
            <person name="Labrenz M."/>
            <person name="Spormann A.M."/>
            <person name="Op den Camp H."/>
            <person name="Overmann J."/>
            <person name="Amann R."/>
            <person name="Jetten M.S.M."/>
            <person name="Mascher T."/>
            <person name="Medema M.H."/>
            <person name="Devos D.P."/>
            <person name="Kaster A.-K."/>
            <person name="Ovreas L."/>
            <person name="Rohde M."/>
            <person name="Galperin M.Y."/>
            <person name="Jogler C."/>
        </authorList>
    </citation>
    <scope>NUCLEOTIDE SEQUENCE [LARGE SCALE GENOMIC DNA]</scope>
    <source>
        <strain evidence="5 6">Q31a</strain>
    </source>
</reference>
<dbReference type="InterPro" id="IPR050738">
    <property type="entry name" value="Sulfatase"/>
</dbReference>
<dbReference type="Gene3D" id="1.25.10.10">
    <property type="entry name" value="Leucine-rich Repeat Variant"/>
    <property type="match status" value="1"/>
</dbReference>
<keyword evidence="6" id="KW-1185">Reference proteome</keyword>
<dbReference type="PANTHER" id="PTHR42693">
    <property type="entry name" value="ARYLSULFATASE FAMILY MEMBER"/>
    <property type="match status" value="1"/>
</dbReference>
<dbReference type="Pfam" id="PF00884">
    <property type="entry name" value="Sulfatase"/>
    <property type="match status" value="2"/>
</dbReference>
<dbReference type="EMBL" id="CP036298">
    <property type="protein sequence ID" value="QDV23308.1"/>
    <property type="molecule type" value="Genomic_DNA"/>
</dbReference>
<feature type="domain" description="Sulfatase N-terminal" evidence="4">
    <location>
        <begin position="33"/>
        <end position="123"/>
    </location>
</feature>
<dbReference type="KEGG" id="ahel:Q31a_16060"/>
<feature type="chain" id="PRO_5022153130" evidence="3">
    <location>
        <begin position="25"/>
        <end position="628"/>
    </location>
</feature>